<evidence type="ECO:0000313" key="3">
    <source>
        <dbReference type="Proteomes" id="UP000184127"/>
    </source>
</evidence>
<proteinExistence type="predicted"/>
<dbReference type="EMBL" id="FQUR01000011">
    <property type="protein sequence ID" value="SHE94971.1"/>
    <property type="molecule type" value="Genomic_DNA"/>
</dbReference>
<feature type="region of interest" description="Disordered" evidence="1">
    <location>
        <begin position="39"/>
        <end position="69"/>
    </location>
</feature>
<evidence type="ECO:0000313" key="2">
    <source>
        <dbReference type="EMBL" id="SHE94971.1"/>
    </source>
</evidence>
<keyword evidence="2" id="KW-0238">DNA-binding</keyword>
<dbReference type="InterPro" id="IPR009057">
    <property type="entry name" value="Homeodomain-like_sf"/>
</dbReference>
<keyword evidence="2" id="KW-0371">Homeobox</keyword>
<dbReference type="RefSeq" id="WP_072968829.1">
    <property type="nucleotide sequence ID" value="NZ_FQUR01000011.1"/>
</dbReference>
<sequence length="150" mass="17984">MDKKAKALELYLEGFKVVEIAKELGVSQPAVTKMLKQFPEYHQEKERRKKENQEKARQWRNEYKKQKREQYDEDYELVLKSHREDAAALSRRGKLSDDILIKLCILNYDYNKEKERLVFNESAGKRPADLPRSVYVHKNVLKQFRIPTRQ</sequence>
<keyword evidence="3" id="KW-1185">Reference proteome</keyword>
<dbReference type="Gene3D" id="1.10.10.60">
    <property type="entry name" value="Homeodomain-like"/>
    <property type="match status" value="1"/>
</dbReference>
<dbReference type="AlphaFoldDB" id="A0A1M4XNG2"/>
<dbReference type="SUPFAM" id="SSF46689">
    <property type="entry name" value="Homeodomain-like"/>
    <property type="match status" value="1"/>
</dbReference>
<accession>A0A1M4XNG2</accession>
<gene>
    <name evidence="2" type="ORF">SAMN02745195_01528</name>
</gene>
<reference evidence="3" key="1">
    <citation type="submission" date="2016-11" db="EMBL/GenBank/DDBJ databases">
        <authorList>
            <person name="Varghese N."/>
            <person name="Submissions S."/>
        </authorList>
    </citation>
    <scope>NUCLEOTIDE SEQUENCE [LARGE SCALE GENOMIC DNA]</scope>
    <source>
        <strain evidence="3">DSM 18761</strain>
    </source>
</reference>
<dbReference type="GO" id="GO:0003677">
    <property type="term" value="F:DNA binding"/>
    <property type="evidence" value="ECO:0007669"/>
    <property type="project" value="UniProtKB-KW"/>
</dbReference>
<organism evidence="2 3">
    <name type="scientific">Thermoanaerobacter uzonensis DSM 18761</name>
    <dbReference type="NCBI Taxonomy" id="1123369"/>
    <lineage>
        <taxon>Bacteria</taxon>
        <taxon>Bacillati</taxon>
        <taxon>Bacillota</taxon>
        <taxon>Clostridia</taxon>
        <taxon>Thermoanaerobacterales</taxon>
        <taxon>Thermoanaerobacteraceae</taxon>
        <taxon>Thermoanaerobacter</taxon>
    </lineage>
</organism>
<evidence type="ECO:0000256" key="1">
    <source>
        <dbReference type="SAM" id="MobiDB-lite"/>
    </source>
</evidence>
<dbReference type="Pfam" id="PF13384">
    <property type="entry name" value="HTH_23"/>
    <property type="match status" value="1"/>
</dbReference>
<protein>
    <submittedName>
        <fullName evidence="2">Homeodomain-like domain-containing protein</fullName>
    </submittedName>
</protein>
<dbReference type="Proteomes" id="UP000184127">
    <property type="component" value="Unassembled WGS sequence"/>
</dbReference>
<name>A0A1M4XNG2_9THEO</name>